<dbReference type="GO" id="GO:0046677">
    <property type="term" value="P:response to antibiotic"/>
    <property type="evidence" value="ECO:0007669"/>
    <property type="project" value="InterPro"/>
</dbReference>
<reference evidence="2 3" key="1">
    <citation type="submission" date="2017-09" db="EMBL/GenBank/DDBJ databases">
        <title>Phase variable restriction modification systems are present in the genome sequences of periodontal pathogens Prevotella intermedia, Tannerella forsythia and Porphyromonas gingivalis.</title>
        <authorList>
            <person name="Haigh R.D."/>
            <person name="Crawford L."/>
            <person name="Ralph J."/>
            <person name="Wanford J."/>
            <person name="Vartoukian S.R."/>
            <person name="Hijazib K."/>
            <person name="Wade W."/>
            <person name="Oggioni M.R."/>
        </authorList>
    </citation>
    <scope>NUCLEOTIDE SEQUENCE [LARGE SCALE GENOMIC DNA]</scope>
    <source>
        <strain evidence="2 3">WW11663</strain>
    </source>
</reference>
<dbReference type="InterPro" id="IPR052036">
    <property type="entry name" value="Hydrolase/PRTase-associated"/>
</dbReference>
<dbReference type="RefSeq" id="WP_097530744.1">
    <property type="nucleotide sequence ID" value="NZ_NSLJ01000001.1"/>
</dbReference>
<protein>
    <recommendedName>
        <fullName evidence="4">Erythromycin esterase family protein</fullName>
    </recommendedName>
</protein>
<dbReference type="SUPFAM" id="SSF159501">
    <property type="entry name" value="EreA/ChaN-like"/>
    <property type="match status" value="1"/>
</dbReference>
<dbReference type="Gene3D" id="3.40.1660.10">
    <property type="entry name" value="EreA-like (biosynthetic domain)"/>
    <property type="match status" value="2"/>
</dbReference>
<feature type="chain" id="PRO_5012766247" description="Erythromycin esterase family protein" evidence="1">
    <location>
        <begin position="26"/>
        <end position="582"/>
    </location>
</feature>
<dbReference type="Gene3D" id="3.30.1870.10">
    <property type="entry name" value="EreA-like, domain 2"/>
    <property type="match status" value="1"/>
</dbReference>
<proteinExistence type="predicted"/>
<dbReference type="PANTHER" id="PTHR31299:SF0">
    <property type="entry name" value="ESTERASE, PUTATIVE (AFU_ORTHOLOGUE AFUA_1G05850)-RELATED"/>
    <property type="match status" value="1"/>
</dbReference>
<comment type="caution">
    <text evidence="2">The sequence shown here is derived from an EMBL/GenBank/DDBJ whole genome shotgun (WGS) entry which is preliminary data.</text>
</comment>
<sequence length="582" mass="67696">MTIKTRPVLIFLLFFLLLMQCHSCAQQSNNSLLTYHWVMSKNHPFLKSKIDSTTVPSILLETIGEKTGICGFSKPLFQEKGFRSKVLIKINYKIENGSELYLKLITIGDCEKIISIDTLYLSLNEEWTTETLSVDLMEAAFLNLSIEAKGDTKNSAKIWINNLNLFINEKNIGKLETEDQGIKMSLQKEDIIPIDDKNRNHLPFMSRKILAIGETVHGTETMNDIAIDIIKNRIIHNNCRLILLEIPFENSFYINRYIEKDSNFKIDSISTYFDRSLFSSSFLSLIEWIKRHNSHSDKKVFFWGIDVNYIQLQSKLDLFKFFYTLNITEQDKNLKRICELLVYTGPSLDEIIAIFDASKGFKNMLTEDESELMRHCLVLLNNKSDSYYNFINRDERMYQNTAFMVNHLLKPDETATLFCHFGHVAYQGIIENTLSVESHNTLGYYMKNKYKDDYSCIALITSKGDFLTSTSDSRFHFKIKSLQSPTRGSLEYLMDDERYGYSSFLSTEKMNCADIFKTRYIGNMYIKNQFKYMMPKARMDGAIFIKQVYPIKKKKIFGEPELNTNVIIMNAFQDALKKIKNK</sequence>
<dbReference type="PANTHER" id="PTHR31299">
    <property type="entry name" value="ESTERASE, PUTATIVE (AFU_ORTHOLOGUE AFUA_1G05850)-RELATED"/>
    <property type="match status" value="1"/>
</dbReference>
<dbReference type="CDD" id="cd14728">
    <property type="entry name" value="Ere-like"/>
    <property type="match status" value="1"/>
</dbReference>
<dbReference type="EMBL" id="NSLJ01000001">
    <property type="protein sequence ID" value="PDP45192.1"/>
    <property type="molecule type" value="Genomic_DNA"/>
</dbReference>
<dbReference type="Proteomes" id="UP000219259">
    <property type="component" value="Unassembled WGS sequence"/>
</dbReference>
<organism evidence="2 3">
    <name type="scientific">Tannerella forsythia</name>
    <name type="common">Bacteroides forsythus</name>
    <dbReference type="NCBI Taxonomy" id="28112"/>
    <lineage>
        <taxon>Bacteria</taxon>
        <taxon>Pseudomonadati</taxon>
        <taxon>Bacteroidota</taxon>
        <taxon>Bacteroidia</taxon>
        <taxon>Bacteroidales</taxon>
        <taxon>Tannerellaceae</taxon>
        <taxon>Tannerella</taxon>
    </lineage>
</organism>
<dbReference type="InterPro" id="IPR007815">
    <property type="entry name" value="Emycin_Estase"/>
</dbReference>
<accession>A0A2A6EC56</accession>
<evidence type="ECO:0000313" key="3">
    <source>
        <dbReference type="Proteomes" id="UP000219259"/>
    </source>
</evidence>
<dbReference type="AlphaFoldDB" id="A0A2A6EC56"/>
<evidence type="ECO:0000313" key="2">
    <source>
        <dbReference type="EMBL" id="PDP45192.1"/>
    </source>
</evidence>
<feature type="signal peptide" evidence="1">
    <location>
        <begin position="1"/>
        <end position="25"/>
    </location>
</feature>
<dbReference type="Pfam" id="PF05139">
    <property type="entry name" value="Erythro_esteras"/>
    <property type="match status" value="1"/>
</dbReference>
<evidence type="ECO:0008006" key="4">
    <source>
        <dbReference type="Google" id="ProtNLM"/>
    </source>
</evidence>
<name>A0A2A6EC56_TANFO</name>
<gene>
    <name evidence="2" type="ORF">CLI86_00765</name>
</gene>
<keyword evidence="1" id="KW-0732">Signal</keyword>
<evidence type="ECO:0000256" key="1">
    <source>
        <dbReference type="SAM" id="SignalP"/>
    </source>
</evidence>